<dbReference type="Pfam" id="PF03530">
    <property type="entry name" value="SK_channel"/>
    <property type="match status" value="1"/>
</dbReference>
<feature type="transmembrane region" description="Helical" evidence="2">
    <location>
        <begin position="163"/>
        <end position="185"/>
    </location>
</feature>
<dbReference type="GO" id="GO:0016286">
    <property type="term" value="F:small conductance calcium-activated potassium channel activity"/>
    <property type="evidence" value="ECO:0007669"/>
    <property type="project" value="InterPro"/>
</dbReference>
<organism evidence="4 5">
    <name type="scientific">Crassostrea virginica</name>
    <name type="common">Eastern oyster</name>
    <dbReference type="NCBI Taxonomy" id="6565"/>
    <lineage>
        <taxon>Eukaryota</taxon>
        <taxon>Metazoa</taxon>
        <taxon>Spiralia</taxon>
        <taxon>Lophotrochozoa</taxon>
        <taxon>Mollusca</taxon>
        <taxon>Bivalvia</taxon>
        <taxon>Autobranchia</taxon>
        <taxon>Pteriomorphia</taxon>
        <taxon>Ostreida</taxon>
        <taxon>Ostreoidea</taxon>
        <taxon>Ostreidae</taxon>
        <taxon>Crassostrea</taxon>
    </lineage>
</organism>
<feature type="transmembrane region" description="Helical" evidence="2">
    <location>
        <begin position="60"/>
        <end position="78"/>
    </location>
</feature>
<evidence type="ECO:0000313" key="5">
    <source>
        <dbReference type="RefSeq" id="XP_022345981.1"/>
    </source>
</evidence>
<dbReference type="PANTHER" id="PTHR10153">
    <property type="entry name" value="SMALL CONDUCTANCE CALCIUM-ACTIVATED POTASSIUM CHANNEL"/>
    <property type="match status" value="1"/>
</dbReference>
<dbReference type="KEGG" id="cvn:111138347"/>
<dbReference type="GO" id="GO:0016020">
    <property type="term" value="C:membrane"/>
    <property type="evidence" value="ECO:0007669"/>
    <property type="project" value="InterPro"/>
</dbReference>
<accession>A0A8B8F171</accession>
<dbReference type="InterPro" id="IPR015449">
    <property type="entry name" value="K_chnl_Ca-activ_SK"/>
</dbReference>
<name>A0A8B8F171_CRAVI</name>
<dbReference type="Pfam" id="PF07885">
    <property type="entry name" value="Ion_trans_2"/>
    <property type="match status" value="1"/>
</dbReference>
<protein>
    <submittedName>
        <fullName evidence="5">Small conductance calcium-activated potassium channel protein 2-like</fullName>
    </submittedName>
</protein>
<feature type="transmembrane region" description="Helical" evidence="2">
    <location>
        <begin position="291"/>
        <end position="312"/>
    </location>
</feature>
<dbReference type="Proteomes" id="UP000694844">
    <property type="component" value="Chromosome 5"/>
</dbReference>
<dbReference type="Gene3D" id="1.10.287.70">
    <property type="match status" value="2"/>
</dbReference>
<dbReference type="GO" id="GO:0005516">
    <property type="term" value="F:calmodulin binding"/>
    <property type="evidence" value="ECO:0007669"/>
    <property type="project" value="InterPro"/>
</dbReference>
<dbReference type="SUPFAM" id="SSF81327">
    <property type="entry name" value="Small-conductance potassium channel"/>
    <property type="match status" value="1"/>
</dbReference>
<keyword evidence="2" id="KW-0812">Transmembrane</keyword>
<keyword evidence="2" id="KW-1133">Transmembrane helix</keyword>
<dbReference type="OrthoDB" id="6131237at2759"/>
<keyword evidence="2" id="KW-0472">Membrane</keyword>
<evidence type="ECO:0000259" key="3">
    <source>
        <dbReference type="Pfam" id="PF07885"/>
    </source>
</evidence>
<feature type="transmembrane region" description="Helical" evidence="2">
    <location>
        <begin position="228"/>
        <end position="245"/>
    </location>
</feature>
<evidence type="ECO:0000256" key="1">
    <source>
        <dbReference type="SAM" id="MobiDB-lite"/>
    </source>
</evidence>
<dbReference type="RefSeq" id="XP_022345981.1">
    <property type="nucleotide sequence ID" value="XM_022490273.1"/>
</dbReference>
<evidence type="ECO:0000256" key="2">
    <source>
        <dbReference type="SAM" id="Phobius"/>
    </source>
</evidence>
<dbReference type="SUPFAM" id="SSF81324">
    <property type="entry name" value="Voltage-gated potassium channels"/>
    <property type="match status" value="1"/>
</dbReference>
<dbReference type="InterPro" id="IPR036122">
    <property type="entry name" value="CaM-bd_dom_sf"/>
</dbReference>
<feature type="transmembrane region" description="Helical" evidence="2">
    <location>
        <begin position="133"/>
        <end position="151"/>
    </location>
</feature>
<dbReference type="InterPro" id="IPR013099">
    <property type="entry name" value="K_chnl_dom"/>
</dbReference>
<sequence>MTDDLRKPLNTGNILKNYTEPGTEEDAKTGTVRESLSLARKLEIRLALTLCRRRVVDAEFALAMFGISLMVLETELYINKITTKIDLVSFLLKGLISISTFLLLVAICVDYYISAHIRVVDSKLQNILSVMTLRDWVCLVLELIICSIHPFPGNFKFNYASKLGVIHSVSIDAIFSIAMLIRLYLICRFAVAHSNIVTDTFIYSIGIMSKTKINTSFVFKALINRRPGVLLIVVMVTTVLVNTWANRACELYFDRNKYTKNSFFESLWLITMVFLSSDHGDVLPESYCGRFVSVVTAVLGLITSSLLIAIIAQQIEHTRSEKHVFAFASRVQTSYRKKSAAADAIKSFFRLTVLTKAGNARHREVSRLKDKVKQSLKVMRTTREEMMDIHDDTVGVVDVAEVTWRVEQRVNLLESKFNAMDAKLDLILSKMEK</sequence>
<proteinExistence type="predicted"/>
<gene>
    <name evidence="5" type="primary">LOC111138347</name>
</gene>
<reference evidence="5" key="1">
    <citation type="submission" date="2025-08" db="UniProtKB">
        <authorList>
            <consortium name="RefSeq"/>
        </authorList>
    </citation>
    <scope>IDENTIFICATION</scope>
    <source>
        <tissue evidence="5">Whole sample</tissue>
    </source>
</reference>
<keyword evidence="4" id="KW-1185">Reference proteome</keyword>
<evidence type="ECO:0000313" key="4">
    <source>
        <dbReference type="Proteomes" id="UP000694844"/>
    </source>
</evidence>
<feature type="transmembrane region" description="Helical" evidence="2">
    <location>
        <begin position="90"/>
        <end position="113"/>
    </location>
</feature>
<dbReference type="AlphaFoldDB" id="A0A8B8F171"/>
<feature type="domain" description="Potassium channel" evidence="3">
    <location>
        <begin position="243"/>
        <end position="316"/>
    </location>
</feature>
<feature type="region of interest" description="Disordered" evidence="1">
    <location>
        <begin position="1"/>
        <end position="28"/>
    </location>
</feature>
<dbReference type="GeneID" id="111138347"/>